<dbReference type="EMBL" id="AP023213">
    <property type="protein sequence ID" value="BCO11235.1"/>
    <property type="molecule type" value="Genomic_DNA"/>
</dbReference>
<organism evidence="1 2">
    <name type="scientific">Citrifermentans bremense</name>
    <dbReference type="NCBI Taxonomy" id="60035"/>
    <lineage>
        <taxon>Bacteria</taxon>
        <taxon>Pseudomonadati</taxon>
        <taxon>Thermodesulfobacteriota</taxon>
        <taxon>Desulfuromonadia</taxon>
        <taxon>Geobacterales</taxon>
        <taxon>Geobacteraceae</taxon>
        <taxon>Citrifermentans</taxon>
    </lineage>
</organism>
<evidence type="ECO:0000313" key="2">
    <source>
        <dbReference type="Proteomes" id="UP000515472"/>
    </source>
</evidence>
<gene>
    <name evidence="1" type="ORF">GEOBRER4_n1004</name>
</gene>
<dbReference type="Proteomes" id="UP000515472">
    <property type="component" value="Chromosome"/>
</dbReference>
<name>A0A7R7J024_9BACT</name>
<evidence type="ECO:0000313" key="1">
    <source>
        <dbReference type="EMBL" id="BCO11235.1"/>
    </source>
</evidence>
<protein>
    <submittedName>
        <fullName evidence="1">Uncharacterized protein</fullName>
    </submittedName>
</protein>
<keyword evidence="2" id="KW-1185">Reference proteome</keyword>
<accession>A0A7R7J024</accession>
<sequence>MRVKVRGDRSSSPIGGFLLKNMKTQTHLKPGQKGTKRLVAEYGQSLVCVRYRYDKVRRVRLKTVEIIVEEKAWPFPPEHGDGDMIALRVGYAEKALRAKLKAVGGRWDPVEKVWRVPFCSVQGTELEARILKE</sequence>
<proteinExistence type="predicted"/>
<dbReference type="AlphaFoldDB" id="A0A7R7J024"/>
<reference evidence="1 2" key="1">
    <citation type="submission" date="2020-06" db="EMBL/GenBank/DDBJ databases">
        <title>Interaction of electrochemicaly active bacteria, Geobacter bremensis R4 on different carbon anode.</title>
        <authorList>
            <person name="Meng L."/>
            <person name="Yoshida N."/>
        </authorList>
    </citation>
    <scope>NUCLEOTIDE SEQUENCE [LARGE SCALE GENOMIC DNA]</scope>
    <source>
        <strain evidence="1 2">R4</strain>
    </source>
</reference>